<dbReference type="Proteomes" id="UP001460270">
    <property type="component" value="Unassembled WGS sequence"/>
</dbReference>
<feature type="non-terminal residue" evidence="2">
    <location>
        <position position="1"/>
    </location>
</feature>
<dbReference type="AlphaFoldDB" id="A0AAW0MG42"/>
<name>A0AAW0MG42_9GOBI</name>
<comment type="caution">
    <text evidence="2">The sequence shown here is derived from an EMBL/GenBank/DDBJ whole genome shotgun (WGS) entry which is preliminary data.</text>
</comment>
<protein>
    <submittedName>
        <fullName evidence="2">Uncharacterized protein</fullName>
    </submittedName>
</protein>
<proteinExistence type="predicted"/>
<evidence type="ECO:0000313" key="2">
    <source>
        <dbReference type="EMBL" id="KAK7877947.1"/>
    </source>
</evidence>
<evidence type="ECO:0000313" key="3">
    <source>
        <dbReference type="Proteomes" id="UP001460270"/>
    </source>
</evidence>
<sequence>NSVSFQIHSHLSLSPRICRAKFEFCERQTLYSRQTITLHPELSQGIGYDSKTKLHLFCSKVDLKTLPGVMLNLWSSPHRSHSEELKLGRGGGVWSETSTATPT</sequence>
<accession>A0AAW0MG42</accession>
<reference evidence="3" key="1">
    <citation type="submission" date="2024-04" db="EMBL/GenBank/DDBJ databases">
        <title>Salinicola lusitanus LLJ914,a marine bacterium isolated from the Okinawa Trough.</title>
        <authorList>
            <person name="Li J."/>
        </authorList>
    </citation>
    <scope>NUCLEOTIDE SEQUENCE [LARGE SCALE GENOMIC DNA]</scope>
</reference>
<evidence type="ECO:0000256" key="1">
    <source>
        <dbReference type="SAM" id="MobiDB-lite"/>
    </source>
</evidence>
<feature type="non-terminal residue" evidence="2">
    <location>
        <position position="103"/>
    </location>
</feature>
<keyword evidence="3" id="KW-1185">Reference proteome</keyword>
<feature type="region of interest" description="Disordered" evidence="1">
    <location>
        <begin position="82"/>
        <end position="103"/>
    </location>
</feature>
<gene>
    <name evidence="2" type="ORF">WMY93_031396</name>
</gene>
<dbReference type="EMBL" id="JBBPFD010000663">
    <property type="protein sequence ID" value="KAK7877947.1"/>
    <property type="molecule type" value="Genomic_DNA"/>
</dbReference>
<organism evidence="2 3">
    <name type="scientific">Mugilogobius chulae</name>
    <name type="common">yellowstripe goby</name>
    <dbReference type="NCBI Taxonomy" id="88201"/>
    <lineage>
        <taxon>Eukaryota</taxon>
        <taxon>Metazoa</taxon>
        <taxon>Chordata</taxon>
        <taxon>Craniata</taxon>
        <taxon>Vertebrata</taxon>
        <taxon>Euteleostomi</taxon>
        <taxon>Actinopterygii</taxon>
        <taxon>Neopterygii</taxon>
        <taxon>Teleostei</taxon>
        <taxon>Neoteleostei</taxon>
        <taxon>Acanthomorphata</taxon>
        <taxon>Gobiaria</taxon>
        <taxon>Gobiiformes</taxon>
        <taxon>Gobioidei</taxon>
        <taxon>Gobiidae</taxon>
        <taxon>Gobionellinae</taxon>
        <taxon>Mugilogobius</taxon>
    </lineage>
</organism>